<keyword evidence="4" id="KW-0641">Proline biosynthesis</keyword>
<comment type="catalytic activity">
    <reaction evidence="4">
        <text>L-proline + NAD(+) = (S)-1-pyrroline-5-carboxylate + NADH + 2 H(+)</text>
        <dbReference type="Rhea" id="RHEA:14105"/>
        <dbReference type="ChEBI" id="CHEBI:15378"/>
        <dbReference type="ChEBI" id="CHEBI:17388"/>
        <dbReference type="ChEBI" id="CHEBI:57540"/>
        <dbReference type="ChEBI" id="CHEBI:57945"/>
        <dbReference type="ChEBI" id="CHEBI:60039"/>
        <dbReference type="EC" id="1.5.1.2"/>
    </reaction>
</comment>
<evidence type="ECO:0000256" key="4">
    <source>
        <dbReference type="HAMAP-Rule" id="MF_01925"/>
    </source>
</evidence>
<evidence type="ECO:0000259" key="7">
    <source>
        <dbReference type="Pfam" id="PF03807"/>
    </source>
</evidence>
<dbReference type="PANTHER" id="PTHR11645">
    <property type="entry name" value="PYRROLINE-5-CARBOXYLATE REDUCTASE"/>
    <property type="match status" value="1"/>
</dbReference>
<dbReference type="EC" id="1.5.1.2" evidence="4 5"/>
<gene>
    <name evidence="4 9" type="primary">proC</name>
    <name evidence="9" type="ORF">NCTC12272_02078</name>
</gene>
<dbReference type="InterPro" id="IPR008927">
    <property type="entry name" value="6-PGluconate_DH-like_C_sf"/>
</dbReference>
<proteinExistence type="inferred from homology"/>
<dbReference type="Gene3D" id="3.40.50.720">
    <property type="entry name" value="NAD(P)-binding Rossmann-like Domain"/>
    <property type="match status" value="1"/>
</dbReference>
<reference evidence="9 10" key="1">
    <citation type="submission" date="2018-06" db="EMBL/GenBank/DDBJ databases">
        <authorList>
            <consortium name="Pathogen Informatics"/>
            <person name="Doyle S."/>
        </authorList>
    </citation>
    <scope>NUCLEOTIDE SEQUENCE [LARGE SCALE GENOMIC DNA]</scope>
    <source>
        <strain evidence="9 10">NCTC12272</strain>
    </source>
</reference>
<sequence>MINISFIGYGNMARAIARKLQDQNKYSLSAASPSLPAGINKENIHTHYDNKEVARNADIIVLAVKPTQMREVINEINPFISSDCLLISVAAGLTISWFAKYCKTGQAVIRTMPNTPATVGFAATSMIANQFVNEKQKKWAEQLFSSIGITDWVKDEEDMDTITALSGSGPAYIFLFLEAMINAAVQLGLEENVAKHFAIQTFVGSLKLAQHSQLNLTELRKKVTSPGGTTAAALEILHGDLDELIYSAMKAAKQKAHELGKVE</sequence>
<feature type="binding site" evidence="6">
    <location>
        <begin position="63"/>
        <end position="66"/>
    </location>
    <ligand>
        <name>NADP(+)</name>
        <dbReference type="ChEBI" id="CHEBI:58349"/>
    </ligand>
</feature>
<comment type="similarity">
    <text evidence="1 4">Belongs to the pyrroline-5-carboxylate reductase family.</text>
</comment>
<keyword evidence="4" id="KW-0963">Cytoplasm</keyword>
<organism evidence="9 10">
    <name type="scientific">Legionella pneumophila subsp. pascullei</name>
    <dbReference type="NCBI Taxonomy" id="91890"/>
    <lineage>
        <taxon>Bacteria</taxon>
        <taxon>Pseudomonadati</taxon>
        <taxon>Pseudomonadota</taxon>
        <taxon>Gammaproteobacteria</taxon>
        <taxon>Legionellales</taxon>
        <taxon>Legionellaceae</taxon>
        <taxon>Legionella</taxon>
    </lineage>
</organism>
<dbReference type="GO" id="GO:0004735">
    <property type="term" value="F:pyrroline-5-carboxylate reductase activity"/>
    <property type="evidence" value="ECO:0007669"/>
    <property type="project" value="UniProtKB-UniRule"/>
</dbReference>
<dbReference type="HAMAP" id="MF_01925">
    <property type="entry name" value="P5C_reductase"/>
    <property type="match status" value="1"/>
</dbReference>
<comment type="pathway">
    <text evidence="4">Amino-acid biosynthesis; L-proline biosynthesis; L-proline from L-glutamate 5-semialdehyde: step 1/1.</text>
</comment>
<dbReference type="Pfam" id="PF14748">
    <property type="entry name" value="P5CR_dimer"/>
    <property type="match status" value="1"/>
</dbReference>
<dbReference type="Gene3D" id="1.10.3730.10">
    <property type="entry name" value="ProC C-terminal domain-like"/>
    <property type="match status" value="1"/>
</dbReference>
<feature type="binding site" evidence="6">
    <location>
        <begin position="7"/>
        <end position="12"/>
    </location>
    <ligand>
        <name>NADP(+)</name>
        <dbReference type="ChEBI" id="CHEBI:58349"/>
    </ligand>
</feature>
<dbReference type="InterPro" id="IPR028939">
    <property type="entry name" value="P5C_Rdtase_cat_N"/>
</dbReference>
<evidence type="ECO:0000259" key="8">
    <source>
        <dbReference type="Pfam" id="PF14748"/>
    </source>
</evidence>
<dbReference type="InterPro" id="IPR000304">
    <property type="entry name" value="Pyrroline-COOH_reductase"/>
</dbReference>
<keyword evidence="4" id="KW-0028">Amino-acid biosynthesis</keyword>
<evidence type="ECO:0000256" key="6">
    <source>
        <dbReference type="PIRSR" id="PIRSR000193-1"/>
    </source>
</evidence>
<evidence type="ECO:0000313" key="10">
    <source>
        <dbReference type="Proteomes" id="UP000249566"/>
    </source>
</evidence>
<dbReference type="NCBIfam" id="TIGR00112">
    <property type="entry name" value="proC"/>
    <property type="match status" value="1"/>
</dbReference>
<accession>A0AAX2J074</accession>
<name>A0AAX2J074_LEGPN</name>
<comment type="function">
    <text evidence="4">Catalyzes the reduction of 1-pyrroline-5-carboxylate (PCA) to L-proline.</text>
</comment>
<evidence type="ECO:0000256" key="1">
    <source>
        <dbReference type="ARBA" id="ARBA00005525"/>
    </source>
</evidence>
<dbReference type="SUPFAM" id="SSF51735">
    <property type="entry name" value="NAD(P)-binding Rossmann-fold domains"/>
    <property type="match status" value="1"/>
</dbReference>
<evidence type="ECO:0000256" key="5">
    <source>
        <dbReference type="NCBIfam" id="TIGR00112"/>
    </source>
</evidence>
<dbReference type="SUPFAM" id="SSF48179">
    <property type="entry name" value="6-phosphogluconate dehydrogenase C-terminal domain-like"/>
    <property type="match status" value="1"/>
</dbReference>
<dbReference type="PANTHER" id="PTHR11645:SF0">
    <property type="entry name" value="PYRROLINE-5-CARBOXYLATE REDUCTASE 3"/>
    <property type="match status" value="1"/>
</dbReference>
<feature type="binding site" evidence="6">
    <location>
        <position position="50"/>
    </location>
    <ligand>
        <name>NADPH</name>
        <dbReference type="ChEBI" id="CHEBI:57783"/>
    </ligand>
</feature>
<dbReference type="AlphaFoldDB" id="A0AAX2J074"/>
<evidence type="ECO:0000256" key="3">
    <source>
        <dbReference type="ARBA" id="ARBA00023002"/>
    </source>
</evidence>
<keyword evidence="3 4" id="KW-0560">Oxidoreductase</keyword>
<feature type="domain" description="Pyrroline-5-carboxylate reductase catalytic N-terminal" evidence="7">
    <location>
        <begin position="4"/>
        <end position="92"/>
    </location>
</feature>
<dbReference type="InterPro" id="IPR029036">
    <property type="entry name" value="P5CR_dimer"/>
</dbReference>
<evidence type="ECO:0000313" key="9">
    <source>
        <dbReference type="EMBL" id="SQG90873.1"/>
    </source>
</evidence>
<evidence type="ECO:0000256" key="2">
    <source>
        <dbReference type="ARBA" id="ARBA00022857"/>
    </source>
</evidence>
<dbReference type="FunFam" id="1.10.3730.10:FF:000001">
    <property type="entry name" value="Pyrroline-5-carboxylate reductase"/>
    <property type="match status" value="1"/>
</dbReference>
<dbReference type="EMBL" id="LS483412">
    <property type="protein sequence ID" value="SQG90873.1"/>
    <property type="molecule type" value="Genomic_DNA"/>
</dbReference>
<comment type="subcellular location">
    <subcellularLocation>
        <location evidence="4">Cytoplasm</location>
    </subcellularLocation>
</comment>
<protein>
    <recommendedName>
        <fullName evidence="4 5">Pyrroline-5-carboxylate reductase</fullName>
        <shortName evidence="4">P5C reductase</shortName>
        <shortName evidence="4">P5CR</shortName>
        <ecNumber evidence="4 5">1.5.1.2</ecNumber>
    </recommendedName>
    <alternativeName>
        <fullName evidence="4">PCA reductase</fullName>
    </alternativeName>
</protein>
<dbReference type="InterPro" id="IPR036291">
    <property type="entry name" value="NAD(P)-bd_dom_sf"/>
</dbReference>
<dbReference type="GO" id="GO:0055129">
    <property type="term" value="P:L-proline biosynthetic process"/>
    <property type="evidence" value="ECO:0007669"/>
    <property type="project" value="UniProtKB-UniRule"/>
</dbReference>
<dbReference type="GO" id="GO:0005737">
    <property type="term" value="C:cytoplasm"/>
    <property type="evidence" value="ECO:0007669"/>
    <property type="project" value="UniProtKB-SubCell"/>
</dbReference>
<dbReference type="Proteomes" id="UP000249566">
    <property type="component" value="Chromosome 1"/>
</dbReference>
<comment type="catalytic activity">
    <reaction evidence="4">
        <text>L-proline + NADP(+) = (S)-1-pyrroline-5-carboxylate + NADPH + 2 H(+)</text>
        <dbReference type="Rhea" id="RHEA:14109"/>
        <dbReference type="ChEBI" id="CHEBI:15378"/>
        <dbReference type="ChEBI" id="CHEBI:17388"/>
        <dbReference type="ChEBI" id="CHEBI:57783"/>
        <dbReference type="ChEBI" id="CHEBI:58349"/>
        <dbReference type="ChEBI" id="CHEBI:60039"/>
        <dbReference type="EC" id="1.5.1.2"/>
    </reaction>
</comment>
<dbReference type="PIRSF" id="PIRSF000193">
    <property type="entry name" value="Pyrrol-5-carb_rd"/>
    <property type="match status" value="1"/>
</dbReference>
<dbReference type="Pfam" id="PF03807">
    <property type="entry name" value="F420_oxidored"/>
    <property type="match status" value="1"/>
</dbReference>
<keyword evidence="2 4" id="KW-0521">NADP</keyword>
<feature type="domain" description="Pyrroline-5-carboxylate reductase dimerisation" evidence="8">
    <location>
        <begin position="156"/>
        <end position="259"/>
    </location>
</feature>